<evidence type="ECO:0000256" key="1">
    <source>
        <dbReference type="ARBA" id="ARBA00008889"/>
    </source>
</evidence>
<keyword evidence="3" id="KW-1185">Reference proteome</keyword>
<comment type="caution">
    <text evidence="2">The sequence shown here is derived from an EMBL/GenBank/DDBJ whole genome shotgun (WGS) entry which is preliminary data.</text>
</comment>
<dbReference type="InterPro" id="IPR047865">
    <property type="entry name" value="Ribosomal_uL10_bac_type"/>
</dbReference>
<comment type="similarity">
    <text evidence="1">Belongs to the universal ribosomal protein uL10 family.</text>
</comment>
<dbReference type="RefSeq" id="XP_043126354.1">
    <property type="nucleotide sequence ID" value="XM_043270419.1"/>
</dbReference>
<dbReference type="GeneID" id="66935219"/>
<dbReference type="OrthoDB" id="360689at2759"/>
<protein>
    <submittedName>
        <fullName evidence="2">Uncharacterized protein</fullName>
    </submittedName>
</protein>
<evidence type="ECO:0000313" key="2">
    <source>
        <dbReference type="EMBL" id="GIK03168.1"/>
    </source>
</evidence>
<organism evidence="2 3">
    <name type="scientific">Aspergillus viridinutans</name>
    <dbReference type="NCBI Taxonomy" id="75553"/>
    <lineage>
        <taxon>Eukaryota</taxon>
        <taxon>Fungi</taxon>
        <taxon>Dikarya</taxon>
        <taxon>Ascomycota</taxon>
        <taxon>Pezizomycotina</taxon>
        <taxon>Eurotiomycetes</taxon>
        <taxon>Eurotiomycetidae</taxon>
        <taxon>Eurotiales</taxon>
        <taxon>Aspergillaceae</taxon>
        <taxon>Aspergillus</taxon>
        <taxon>Aspergillus subgen. Fumigati</taxon>
    </lineage>
</organism>
<dbReference type="Gene3D" id="3.30.70.1730">
    <property type="match status" value="1"/>
</dbReference>
<evidence type="ECO:0000313" key="3">
    <source>
        <dbReference type="Proteomes" id="UP000710440"/>
    </source>
</evidence>
<dbReference type="InterPro" id="IPR043141">
    <property type="entry name" value="Ribosomal_uL10-like_sf"/>
</dbReference>
<accession>A0A9P3BYZ3</accession>
<dbReference type="AlphaFoldDB" id="A0A9P3BYZ3"/>
<proteinExistence type="inferred from homology"/>
<gene>
    <name evidence="2" type="ORF">Aspvir_007237</name>
</gene>
<dbReference type="PANTHER" id="PTHR11560">
    <property type="entry name" value="39S RIBOSOMAL PROTEIN L10, MITOCHONDRIAL"/>
    <property type="match status" value="1"/>
</dbReference>
<dbReference type="Proteomes" id="UP000710440">
    <property type="component" value="Unassembled WGS sequence"/>
</dbReference>
<dbReference type="EMBL" id="BOPL01000005">
    <property type="protein sequence ID" value="GIK03168.1"/>
    <property type="molecule type" value="Genomic_DNA"/>
</dbReference>
<dbReference type="SUPFAM" id="SSF160369">
    <property type="entry name" value="Ribosomal protein L10-like"/>
    <property type="match status" value="1"/>
</dbReference>
<reference evidence="2 3" key="1">
    <citation type="submission" date="2021-02" db="EMBL/GenBank/DDBJ databases">
        <title>Pan-genome distribution and transcriptional activeness of fungal secondary metabolism genes in Aspergillus section Fumigati.</title>
        <authorList>
            <person name="Takahashi H."/>
            <person name="Umemura M."/>
            <person name="Ninomiya A."/>
            <person name="Kusuya Y."/>
            <person name="Urayama S."/>
            <person name="Shimizu M."/>
            <person name="Watanabe A."/>
            <person name="Kamei K."/>
            <person name="Yaguchi T."/>
            <person name="Hagiwara D."/>
        </authorList>
    </citation>
    <scope>NUCLEOTIDE SEQUENCE [LARGE SCALE GENOMIC DNA]</scope>
    <source>
        <strain evidence="2 3">IFM 47045</strain>
    </source>
</reference>
<name>A0A9P3BYZ3_ASPVI</name>
<sequence length="423" mass="46809">MVYTELGTSAIVSSRFWFLWRSSVCAFNNSSAKAIGANHCAKLLRPLFLEGFYRHHQTLRKPNLTLRFMMPPRLRLAKGRICQSFRRQRVLCQFEIPVTARYTSTASTATTPAASIEQMTTSIPPIARYTPSQPPSHRNPEYRRSQLLRQYTSLIRTTPLMVLFQHDNLQSVEWTAIRRELSKAMQKVDEKIAAEGRQAAPLAPHIKVQIVQTSIFEVALRIVEYFRPDGATVASAKPPRAVDPVTQTSAEIPLSASKDDPALTHDLSRAAHDAVVHMKGKHELSPLLVGPVAVLSIPQVSPEHLKAAMSILAPKATGFPAPTRRANPAWHELPVQNGLQKLSLLAARVDGQVFDVDQTKWVGSIEGGMDGLRSQLIMALQSMGSSITNALEGAGKSLYFTLESRRSVLEDEHKGPEGDKNES</sequence>